<evidence type="ECO:0000256" key="5">
    <source>
        <dbReference type="SAM" id="SignalP"/>
    </source>
</evidence>
<dbReference type="Gene3D" id="2.120.10.30">
    <property type="entry name" value="TolB, C-terminal domain"/>
    <property type="match status" value="1"/>
</dbReference>
<reference evidence="6" key="1">
    <citation type="submission" date="2018-07" db="EMBL/GenBank/DDBJ databases">
        <authorList>
            <person name="Quirk P.G."/>
            <person name="Krulwich T.A."/>
        </authorList>
    </citation>
    <scope>NUCLEOTIDE SEQUENCE</scope>
</reference>
<name>A0A336M1H6_CULSO</name>
<dbReference type="Pfam" id="PF03022">
    <property type="entry name" value="MRJP"/>
    <property type="match status" value="1"/>
</dbReference>
<protein>
    <submittedName>
        <fullName evidence="6">CSON010294 protein</fullName>
    </submittedName>
</protein>
<evidence type="ECO:0000256" key="2">
    <source>
        <dbReference type="ARBA" id="ARBA00009127"/>
    </source>
</evidence>
<evidence type="ECO:0000256" key="3">
    <source>
        <dbReference type="ARBA" id="ARBA00022525"/>
    </source>
</evidence>
<dbReference type="SUPFAM" id="SSF82171">
    <property type="entry name" value="DPP6 N-terminal domain-like"/>
    <property type="match status" value="1"/>
</dbReference>
<dbReference type="OMA" id="AVSCWDS"/>
<evidence type="ECO:0000313" key="6">
    <source>
        <dbReference type="EMBL" id="SSX24095.1"/>
    </source>
</evidence>
<evidence type="ECO:0000256" key="1">
    <source>
        <dbReference type="ARBA" id="ARBA00004613"/>
    </source>
</evidence>
<dbReference type="AlphaFoldDB" id="A0A336M1H6"/>
<evidence type="ECO:0000256" key="4">
    <source>
        <dbReference type="ARBA" id="ARBA00022729"/>
    </source>
</evidence>
<dbReference type="EMBL" id="UFQT01000415">
    <property type="protein sequence ID" value="SSX24095.1"/>
    <property type="molecule type" value="Genomic_DNA"/>
</dbReference>
<dbReference type="PANTHER" id="PTHR10009">
    <property type="entry name" value="PROTEIN YELLOW-RELATED"/>
    <property type="match status" value="1"/>
</dbReference>
<comment type="subcellular location">
    <subcellularLocation>
        <location evidence="1">Secreted</location>
    </subcellularLocation>
</comment>
<dbReference type="InterPro" id="IPR017996">
    <property type="entry name" value="MRJP/yellow-related"/>
</dbReference>
<dbReference type="PANTHER" id="PTHR10009:SF10">
    <property type="entry name" value="L-DOPACHROME TAUTOMERASE YELLOW-F-RELATED"/>
    <property type="match status" value="1"/>
</dbReference>
<gene>
    <name evidence="6" type="primary">CSON010294</name>
</gene>
<organism evidence="6">
    <name type="scientific">Culicoides sonorensis</name>
    <name type="common">Biting midge</name>
    <dbReference type="NCBI Taxonomy" id="179676"/>
    <lineage>
        <taxon>Eukaryota</taxon>
        <taxon>Metazoa</taxon>
        <taxon>Ecdysozoa</taxon>
        <taxon>Arthropoda</taxon>
        <taxon>Hexapoda</taxon>
        <taxon>Insecta</taxon>
        <taxon>Pterygota</taxon>
        <taxon>Neoptera</taxon>
        <taxon>Endopterygota</taxon>
        <taxon>Diptera</taxon>
        <taxon>Nematocera</taxon>
        <taxon>Chironomoidea</taxon>
        <taxon>Ceratopogonidae</taxon>
        <taxon>Ceratopogoninae</taxon>
        <taxon>Culicoides</taxon>
        <taxon>Monoculicoides</taxon>
    </lineage>
</organism>
<feature type="chain" id="PRO_5016416597" evidence="5">
    <location>
        <begin position="21"/>
        <end position="423"/>
    </location>
</feature>
<dbReference type="GO" id="GO:0005576">
    <property type="term" value="C:extracellular region"/>
    <property type="evidence" value="ECO:0007669"/>
    <property type="project" value="UniProtKB-SubCell"/>
</dbReference>
<comment type="similarity">
    <text evidence="2">Belongs to the major royal jelly protein family.</text>
</comment>
<proteinExistence type="inferred from homology"/>
<keyword evidence="3" id="KW-0964">Secreted</keyword>
<dbReference type="PRINTS" id="PR01366">
    <property type="entry name" value="ROYALJELLY"/>
</dbReference>
<dbReference type="InterPro" id="IPR011042">
    <property type="entry name" value="6-blade_b-propeller_TolB-like"/>
</dbReference>
<sequence length="423" mass="49567">MKLILIFFLYFFKFLTKIRAHDANPFYTPTWVDASRQGGLEEFYKWKIMDYEGVDTNKIDVTPYNSMPVGVDRYKNKLFITVPRRRPEIPSTLNYVDIDEFSENRSPKLKPFPNIETNSLHTDQHPDSNKIISVYRTRLDECGRLWFVDTGRLEYFPNQTQIQPPSIWIVDPETGQTLHRFEFPAEIQSLGNGIPSITVDIDPSDCNKAFAYIPDLRYYKLYVYSLQQNRMWKFEHASFNMDQNAKNLTVDGFTLNFIDGIFSITLGPQINGEKRVYFHPMLSFNEFQVSNKVLQDESKSLRVDHGNDFQFLGYRGLNSQSAMHQYDLKSGIMFFTEVARNAIGCMNSFYPFIEQNHAIIAQDAEKMIYPSDLKVDKDGYLWFFTNNMPRYIYSTLDSSKYNFRVWRARTKNIVRGTVCQTGF</sequence>
<keyword evidence="4 5" id="KW-0732">Signal</keyword>
<dbReference type="VEuPathDB" id="VectorBase:CSON010294"/>
<feature type="signal peptide" evidence="5">
    <location>
        <begin position="1"/>
        <end position="20"/>
    </location>
</feature>
<accession>A0A336M1H6</accession>